<sequence>MSNVSDYLKWRGDLDFSQAPFNDVDNLILAQIAYVDFTDIVPAPGSIETITIAEAADTFFDTHDEKEIKKCKSFIGKAPYLLREAAATKRFGSLILTNYVDYVDGGKEEQFAAFHVRIDNRLTYIAFRGTDDTLVGWKEDFNMSFLSPVPSQKDAVRYIDTTVQRSEGKLILGGHSKGGNLAVYASVFARPSVKKRIITVYNNDGPGFDSDFVKHPDYLAILPKIKSIVPYCSVVGMLLNHDGDYEVVKSSQSGLMQHDSMSWQVIGPDFETEQELSPKSKRLNAALSAWIDGLTREQRAEFVDTLFSLVTASGAKNLSEISTARFKNINAVLKSFRELDKSERAMILKIFASLTGEIGKAYKSN</sequence>
<organism evidence="1 2">
    <name type="scientific">Lachnospira eligens</name>
    <dbReference type="NCBI Taxonomy" id="39485"/>
    <lineage>
        <taxon>Bacteria</taxon>
        <taxon>Bacillati</taxon>
        <taxon>Bacillota</taxon>
        <taxon>Clostridia</taxon>
        <taxon>Lachnospirales</taxon>
        <taxon>Lachnospiraceae</taxon>
        <taxon>Lachnospira</taxon>
    </lineage>
</organism>
<gene>
    <name evidence="1" type="ORF">ERS852490_02050</name>
</gene>
<dbReference type="InterPro" id="IPR024499">
    <property type="entry name" value="Mbeg1-like"/>
</dbReference>
<proteinExistence type="predicted"/>
<dbReference type="Pfam" id="PF11187">
    <property type="entry name" value="Mbeg1-like"/>
    <property type="match status" value="1"/>
</dbReference>
<evidence type="ECO:0000313" key="1">
    <source>
        <dbReference type="EMBL" id="CUQ78381.1"/>
    </source>
</evidence>
<dbReference type="EMBL" id="CZBU01000004">
    <property type="protein sequence ID" value="CUQ78381.1"/>
    <property type="molecule type" value="Genomic_DNA"/>
</dbReference>
<dbReference type="OrthoDB" id="9769481at2"/>
<evidence type="ECO:0000313" key="2">
    <source>
        <dbReference type="Proteomes" id="UP000095621"/>
    </source>
</evidence>
<dbReference type="Gene3D" id="3.40.50.1820">
    <property type="entry name" value="alpha/beta hydrolase"/>
    <property type="match status" value="1"/>
</dbReference>
<dbReference type="AlphaFoldDB" id="A0A174Z336"/>
<dbReference type="Proteomes" id="UP000095621">
    <property type="component" value="Unassembled WGS sequence"/>
</dbReference>
<name>A0A174Z336_9FIRM</name>
<protein>
    <submittedName>
        <fullName evidence="1">Protein of uncharacterized function (DUF2974)</fullName>
    </submittedName>
</protein>
<reference evidence="1 2" key="1">
    <citation type="submission" date="2015-09" db="EMBL/GenBank/DDBJ databases">
        <authorList>
            <consortium name="Pathogen Informatics"/>
        </authorList>
    </citation>
    <scope>NUCLEOTIDE SEQUENCE [LARGE SCALE GENOMIC DNA]</scope>
    <source>
        <strain evidence="1 2">2789STDY5834875</strain>
    </source>
</reference>
<accession>A0A174Z336</accession>
<dbReference type="InterPro" id="IPR029058">
    <property type="entry name" value="AB_hydrolase_fold"/>
</dbReference>
<dbReference type="SUPFAM" id="SSF53474">
    <property type="entry name" value="alpha/beta-Hydrolases"/>
    <property type="match status" value="1"/>
</dbReference>
<dbReference type="RefSeq" id="WP_055215958.1">
    <property type="nucleotide sequence ID" value="NZ_CZBU01000004.1"/>
</dbReference>